<feature type="transmembrane region" description="Helical" evidence="1">
    <location>
        <begin position="7"/>
        <end position="28"/>
    </location>
</feature>
<feature type="transmembrane region" description="Helical" evidence="1">
    <location>
        <begin position="34"/>
        <end position="54"/>
    </location>
</feature>
<reference evidence="3 4" key="1">
    <citation type="submission" date="2014-12" db="EMBL/GenBank/DDBJ databases">
        <title>Draft Genome Sequence of Pseudoalteromonas luteoviolacea HI1.</title>
        <authorList>
            <person name="Asahina A.Y."/>
            <person name="Hadfield M.G."/>
        </authorList>
    </citation>
    <scope>NUCLEOTIDE SEQUENCE [LARGE SCALE GENOMIC DNA]</scope>
    <source>
        <strain evidence="3 4">HI1</strain>
    </source>
</reference>
<organism evidence="3 4">
    <name type="scientific">Pseudoalteromonas luteoviolacea</name>
    <dbReference type="NCBI Taxonomy" id="43657"/>
    <lineage>
        <taxon>Bacteria</taxon>
        <taxon>Pseudomonadati</taxon>
        <taxon>Pseudomonadota</taxon>
        <taxon>Gammaproteobacteria</taxon>
        <taxon>Alteromonadales</taxon>
        <taxon>Pseudoalteromonadaceae</taxon>
        <taxon>Pseudoalteromonas</taxon>
    </lineage>
</organism>
<accession>A0A0C1QAD4</accession>
<dbReference type="AlphaFoldDB" id="A0A0C1QAD4"/>
<keyword evidence="1" id="KW-1133">Transmembrane helix</keyword>
<evidence type="ECO:0000313" key="4">
    <source>
        <dbReference type="Proteomes" id="UP000031327"/>
    </source>
</evidence>
<protein>
    <submittedName>
        <fullName evidence="3">Uncharacterized protein</fullName>
    </submittedName>
</protein>
<dbReference type="RefSeq" id="WP_039610249.1">
    <property type="nucleotide sequence ID" value="NZ_JWIC01000007.1"/>
</dbReference>
<evidence type="ECO:0000313" key="2">
    <source>
        <dbReference type="EMBL" id="KID55671.1"/>
    </source>
</evidence>
<dbReference type="Proteomes" id="UP000031327">
    <property type="component" value="Unassembled WGS sequence"/>
</dbReference>
<sequence length="122" mass="12975">MNLILRFGLSIFIVITAFIVSATVAGIFAEVVGIWKKPTIGSVAAVCVVLSGYASAPKFQLVCAALWLLVGAIAAWVLSNAFMYAEDVGAQTPLIITYISGVFSLAVCLVWHKRKALRVSKG</sequence>
<comment type="caution">
    <text evidence="3">The sequence shown here is derived from an EMBL/GenBank/DDBJ whole genome shotgun (WGS) entry which is preliminary data.</text>
</comment>
<gene>
    <name evidence="2" type="ORF">JF50_14865</name>
    <name evidence="3" type="ORF">JF50_19465</name>
</gene>
<feature type="transmembrane region" description="Helical" evidence="1">
    <location>
        <begin position="95"/>
        <end position="112"/>
    </location>
</feature>
<evidence type="ECO:0000313" key="3">
    <source>
        <dbReference type="EMBL" id="KID56395.1"/>
    </source>
</evidence>
<keyword evidence="1" id="KW-0812">Transmembrane</keyword>
<dbReference type="EMBL" id="JWIC01000007">
    <property type="protein sequence ID" value="KID56395.1"/>
    <property type="molecule type" value="Genomic_DNA"/>
</dbReference>
<name>A0A0C1QAD4_9GAMM</name>
<dbReference type="OrthoDB" id="6227667at2"/>
<dbReference type="EMBL" id="JWIC01000007">
    <property type="protein sequence ID" value="KID55671.1"/>
    <property type="molecule type" value="Genomic_DNA"/>
</dbReference>
<proteinExistence type="predicted"/>
<feature type="transmembrane region" description="Helical" evidence="1">
    <location>
        <begin position="61"/>
        <end position="83"/>
    </location>
</feature>
<keyword evidence="1" id="KW-0472">Membrane</keyword>
<evidence type="ECO:0000256" key="1">
    <source>
        <dbReference type="SAM" id="Phobius"/>
    </source>
</evidence>